<dbReference type="AlphaFoldDB" id="A0A841H6B3"/>
<evidence type="ECO:0000313" key="3">
    <source>
        <dbReference type="Proteomes" id="UP000582837"/>
    </source>
</evidence>
<keyword evidence="1" id="KW-0732">Signal</keyword>
<keyword evidence="3" id="KW-1185">Reference proteome</keyword>
<feature type="chain" id="PRO_5032797276" evidence="1">
    <location>
        <begin position="22"/>
        <end position="88"/>
    </location>
</feature>
<dbReference type="EMBL" id="JACHIA010000023">
    <property type="protein sequence ID" value="MBB6073269.1"/>
    <property type="molecule type" value="Genomic_DNA"/>
</dbReference>
<gene>
    <name evidence="2" type="ORF">HNQ61_004936</name>
</gene>
<accession>A0A841H6B3</accession>
<sequence>MKKLIAVFGLAALAACGGGDAAEGGEGATVDSTVSTVPGTDTVSAPMVVPTQDTVVQTTTTQVDTVAGQAPAGAAVPATTTTDTAAKM</sequence>
<dbReference type="PROSITE" id="PS51257">
    <property type="entry name" value="PROKAR_LIPOPROTEIN"/>
    <property type="match status" value="1"/>
</dbReference>
<feature type="signal peptide" evidence="1">
    <location>
        <begin position="1"/>
        <end position="21"/>
    </location>
</feature>
<evidence type="ECO:0000256" key="1">
    <source>
        <dbReference type="SAM" id="SignalP"/>
    </source>
</evidence>
<evidence type="ECO:0000313" key="2">
    <source>
        <dbReference type="EMBL" id="MBB6073269.1"/>
    </source>
</evidence>
<name>A0A841H6B3_9BACT</name>
<organism evidence="2 3">
    <name type="scientific">Longimicrobium terrae</name>
    <dbReference type="NCBI Taxonomy" id="1639882"/>
    <lineage>
        <taxon>Bacteria</taxon>
        <taxon>Pseudomonadati</taxon>
        <taxon>Gemmatimonadota</taxon>
        <taxon>Longimicrobiia</taxon>
        <taxon>Longimicrobiales</taxon>
        <taxon>Longimicrobiaceae</taxon>
        <taxon>Longimicrobium</taxon>
    </lineage>
</organism>
<dbReference type="Proteomes" id="UP000582837">
    <property type="component" value="Unassembled WGS sequence"/>
</dbReference>
<reference evidence="2 3" key="1">
    <citation type="submission" date="2020-08" db="EMBL/GenBank/DDBJ databases">
        <title>Genomic Encyclopedia of Type Strains, Phase IV (KMG-IV): sequencing the most valuable type-strain genomes for metagenomic binning, comparative biology and taxonomic classification.</title>
        <authorList>
            <person name="Goeker M."/>
        </authorList>
    </citation>
    <scope>NUCLEOTIDE SEQUENCE [LARGE SCALE GENOMIC DNA]</scope>
    <source>
        <strain evidence="2 3">DSM 29007</strain>
    </source>
</reference>
<proteinExistence type="predicted"/>
<comment type="caution">
    <text evidence="2">The sequence shown here is derived from an EMBL/GenBank/DDBJ whole genome shotgun (WGS) entry which is preliminary data.</text>
</comment>
<protein>
    <submittedName>
        <fullName evidence="2">Uncharacterized protein</fullName>
    </submittedName>
</protein>
<dbReference type="RefSeq" id="WP_170032877.1">
    <property type="nucleotide sequence ID" value="NZ_JABDTL010000001.1"/>
</dbReference>